<evidence type="ECO:0000313" key="2">
    <source>
        <dbReference type="WBParaSite" id="Pan_g944.t1"/>
    </source>
</evidence>
<dbReference type="AlphaFoldDB" id="A0A7E4W9Z8"/>
<accession>A0A7E4W9Z8</accession>
<dbReference type="WBParaSite" id="Pan_g944.t1">
    <property type="protein sequence ID" value="Pan_g944.t1"/>
    <property type="gene ID" value="Pan_g944"/>
</dbReference>
<proteinExistence type="predicted"/>
<keyword evidence="1" id="KW-1185">Reference proteome</keyword>
<protein>
    <submittedName>
        <fullName evidence="2">EST1_DNA_bind domain-containing protein</fullName>
    </submittedName>
</protein>
<reference evidence="2" key="2">
    <citation type="submission" date="2020-10" db="UniProtKB">
        <authorList>
            <consortium name="WormBaseParasite"/>
        </authorList>
    </citation>
    <scope>IDENTIFICATION</scope>
</reference>
<organism evidence="1 2">
    <name type="scientific">Panagrellus redivivus</name>
    <name type="common">Microworm</name>
    <dbReference type="NCBI Taxonomy" id="6233"/>
    <lineage>
        <taxon>Eukaryota</taxon>
        <taxon>Metazoa</taxon>
        <taxon>Ecdysozoa</taxon>
        <taxon>Nematoda</taxon>
        <taxon>Chromadorea</taxon>
        <taxon>Rhabditida</taxon>
        <taxon>Tylenchina</taxon>
        <taxon>Panagrolaimomorpha</taxon>
        <taxon>Panagrolaimoidea</taxon>
        <taxon>Panagrolaimidae</taxon>
        <taxon>Panagrellus</taxon>
    </lineage>
</organism>
<reference evidence="1" key="1">
    <citation type="journal article" date="2013" name="Genetics">
        <title>The draft genome and transcriptome of Panagrellus redivivus are shaped by the harsh demands of a free-living lifestyle.</title>
        <authorList>
            <person name="Srinivasan J."/>
            <person name="Dillman A.R."/>
            <person name="Macchietto M.G."/>
            <person name="Heikkinen L."/>
            <person name="Lakso M."/>
            <person name="Fracchia K.M."/>
            <person name="Antoshechkin I."/>
            <person name="Mortazavi A."/>
            <person name="Wong G."/>
            <person name="Sternberg P.W."/>
        </authorList>
    </citation>
    <scope>NUCLEOTIDE SEQUENCE [LARGE SCALE GENOMIC DNA]</scope>
    <source>
        <strain evidence="1">MT8872</strain>
    </source>
</reference>
<dbReference type="Proteomes" id="UP000492821">
    <property type="component" value="Unassembled WGS sequence"/>
</dbReference>
<evidence type="ECO:0000313" key="1">
    <source>
        <dbReference type="Proteomes" id="UP000492821"/>
    </source>
</evidence>
<sequence length="362" mass="39799">MASSLHTATQLLHDAIETLKDTLAPGQECHALHASVESVLIPSKARPIKNAFWEGLHDIGGVVAAAYEDKKVKAYRILPPKHSTVLVGALPFPTQQRALLQSLLNQLVIYYMLKLNHPKRRSKRGETSSSYFEFGHFSVITFLHRSEFARLISAPAPDGTPRDFAEGIDFFTAPHRHFSHLFQTLFDVKLPAGLEPFPPAAFEPHVPSTSVAAYASKFDAIGLDSESVYAVQLEPKLEVSLPGDLVIPFSPTFPTDDEQLHLRQSIALFAAWMTASAKLGTTKLAEPTLKNLLGEKLPTTRLRKAKIGPTDRVRNVTPAQFGQLFALIHAASCGGSLPPDLVQQLESFKNGLHRTADEKFVD</sequence>
<name>A0A7E4W9Z8_PANRE</name>